<accession>A0A0J6ULJ0</accession>
<evidence type="ECO:0000256" key="1">
    <source>
        <dbReference type="SAM" id="MobiDB-lite"/>
    </source>
</evidence>
<comment type="caution">
    <text evidence="3">The sequence shown here is derived from an EMBL/GenBank/DDBJ whole genome shotgun (WGS) entry which is preliminary data.</text>
</comment>
<evidence type="ECO:0000313" key="3">
    <source>
        <dbReference type="EMBL" id="KMO26866.1"/>
    </source>
</evidence>
<feature type="signal peptide" evidence="2">
    <location>
        <begin position="1"/>
        <end position="21"/>
    </location>
</feature>
<name>A0A0J6ULJ0_9HYPH</name>
<reference evidence="3 4" key="1">
    <citation type="submission" date="2015-03" db="EMBL/GenBank/DDBJ databases">
        <title>Genome sequencing of Methylobacterium variabile DSM 16961.</title>
        <authorList>
            <person name="Chaudhry V."/>
            <person name="Patil P.B."/>
        </authorList>
    </citation>
    <scope>NUCLEOTIDE SEQUENCE [LARGE SCALE GENOMIC DNA]</scope>
    <source>
        <strain evidence="3 4">DSM 16961</strain>
    </source>
</reference>
<proteinExistence type="predicted"/>
<feature type="chain" id="PRO_5005282881" evidence="2">
    <location>
        <begin position="22"/>
        <end position="77"/>
    </location>
</feature>
<dbReference type="EMBL" id="LABY01000481">
    <property type="protein sequence ID" value="KMO26866.1"/>
    <property type="molecule type" value="Genomic_DNA"/>
</dbReference>
<dbReference type="RefSeq" id="WP_048448702.1">
    <property type="nucleotide sequence ID" value="NZ_LABY01000481.1"/>
</dbReference>
<dbReference type="Proteomes" id="UP000035955">
    <property type="component" value="Unassembled WGS sequence"/>
</dbReference>
<dbReference type="AlphaFoldDB" id="A0A0J6ULJ0"/>
<protein>
    <submittedName>
        <fullName evidence="3">Uncharacterized protein</fullName>
    </submittedName>
</protein>
<organism evidence="3 4">
    <name type="scientific">Methylobacterium variabile</name>
    <dbReference type="NCBI Taxonomy" id="298794"/>
    <lineage>
        <taxon>Bacteria</taxon>
        <taxon>Pseudomonadati</taxon>
        <taxon>Pseudomonadota</taxon>
        <taxon>Alphaproteobacteria</taxon>
        <taxon>Hyphomicrobiales</taxon>
        <taxon>Methylobacteriaceae</taxon>
        <taxon>Methylobacterium</taxon>
    </lineage>
</organism>
<gene>
    <name evidence="3" type="ORF">VQ02_34080</name>
</gene>
<keyword evidence="4" id="KW-1185">Reference proteome</keyword>
<evidence type="ECO:0000256" key="2">
    <source>
        <dbReference type="SAM" id="SignalP"/>
    </source>
</evidence>
<feature type="region of interest" description="Disordered" evidence="1">
    <location>
        <begin position="50"/>
        <end position="77"/>
    </location>
</feature>
<sequence length="77" mass="8570">MKITITAFAAALAFAPATAFAQHVDVGSGGVSVHGDRGHRDVEHTHGTVVREHRHEEPVVREHHDAHERTVIEERRH</sequence>
<evidence type="ECO:0000313" key="4">
    <source>
        <dbReference type="Proteomes" id="UP000035955"/>
    </source>
</evidence>
<keyword evidence="2" id="KW-0732">Signal</keyword>